<evidence type="ECO:0000256" key="2">
    <source>
        <dbReference type="ARBA" id="ARBA00022692"/>
    </source>
</evidence>
<keyword evidence="10" id="KW-1185">Reference proteome</keyword>
<reference evidence="9 10" key="1">
    <citation type="submission" date="2019-01" db="EMBL/GenBank/DDBJ databases">
        <title>Ktedonosporobacter rubrisoli SCAWS-G2.</title>
        <authorList>
            <person name="Huang Y."/>
            <person name="Yan B."/>
        </authorList>
    </citation>
    <scope>NUCLEOTIDE SEQUENCE [LARGE SCALE GENOMIC DNA]</scope>
    <source>
        <strain evidence="9 10">SCAWS-G2</strain>
    </source>
</reference>
<evidence type="ECO:0000259" key="8">
    <source>
        <dbReference type="Pfam" id="PF01926"/>
    </source>
</evidence>
<dbReference type="OrthoDB" id="9805918at2"/>
<evidence type="ECO:0000256" key="5">
    <source>
        <dbReference type="ARBA" id="ARBA00023134"/>
    </source>
</evidence>
<dbReference type="PANTHER" id="PTHR43834:SF6">
    <property type="entry name" value="GTPASE DER"/>
    <property type="match status" value="1"/>
</dbReference>
<dbReference type="SUPFAM" id="SSF52540">
    <property type="entry name" value="P-loop containing nucleoside triphosphate hydrolases"/>
    <property type="match status" value="1"/>
</dbReference>
<keyword evidence="6" id="KW-0472">Membrane</keyword>
<feature type="domain" description="G" evidence="8">
    <location>
        <begin position="79"/>
        <end position="180"/>
    </location>
</feature>
<keyword evidence="4" id="KW-1133">Transmembrane helix</keyword>
<dbReference type="InterPro" id="IPR027417">
    <property type="entry name" value="P-loop_NTPase"/>
</dbReference>
<dbReference type="GO" id="GO:0016020">
    <property type="term" value="C:membrane"/>
    <property type="evidence" value="ECO:0007669"/>
    <property type="project" value="UniProtKB-SubCell"/>
</dbReference>
<evidence type="ECO:0000256" key="6">
    <source>
        <dbReference type="ARBA" id="ARBA00023136"/>
    </source>
</evidence>
<dbReference type="GO" id="GO:0005525">
    <property type="term" value="F:GTP binding"/>
    <property type="evidence" value="ECO:0007669"/>
    <property type="project" value="UniProtKB-KW"/>
</dbReference>
<dbReference type="Pfam" id="PF05128">
    <property type="entry name" value="DUF697"/>
    <property type="match status" value="1"/>
</dbReference>
<keyword evidence="2" id="KW-0812">Transmembrane</keyword>
<organism evidence="9 10">
    <name type="scientific">Ktedonosporobacter rubrisoli</name>
    <dbReference type="NCBI Taxonomy" id="2509675"/>
    <lineage>
        <taxon>Bacteria</taxon>
        <taxon>Bacillati</taxon>
        <taxon>Chloroflexota</taxon>
        <taxon>Ktedonobacteria</taxon>
        <taxon>Ktedonobacterales</taxon>
        <taxon>Ktedonosporobacteraceae</taxon>
        <taxon>Ktedonosporobacter</taxon>
    </lineage>
</organism>
<evidence type="ECO:0000256" key="1">
    <source>
        <dbReference type="ARBA" id="ARBA00004141"/>
    </source>
</evidence>
<protein>
    <submittedName>
        <fullName evidence="9">GTP-binding protein</fullName>
    </submittedName>
</protein>
<dbReference type="RefSeq" id="WP_129889295.1">
    <property type="nucleotide sequence ID" value="NZ_CP035758.1"/>
</dbReference>
<dbReference type="InterPro" id="IPR006073">
    <property type="entry name" value="GTP-bd"/>
</dbReference>
<proteinExistence type="predicted"/>
<evidence type="ECO:0000256" key="7">
    <source>
        <dbReference type="SAM" id="MobiDB-lite"/>
    </source>
</evidence>
<dbReference type="NCBIfam" id="TIGR00231">
    <property type="entry name" value="small_GTP"/>
    <property type="match status" value="1"/>
</dbReference>
<dbReference type="InterPro" id="IPR005225">
    <property type="entry name" value="Small_GTP-bd"/>
</dbReference>
<dbReference type="Proteomes" id="UP000290365">
    <property type="component" value="Chromosome"/>
</dbReference>
<evidence type="ECO:0000256" key="4">
    <source>
        <dbReference type="ARBA" id="ARBA00022989"/>
    </source>
</evidence>
<dbReference type="KEGG" id="kbs:EPA93_20455"/>
<evidence type="ECO:0000256" key="3">
    <source>
        <dbReference type="ARBA" id="ARBA00022741"/>
    </source>
</evidence>
<gene>
    <name evidence="9" type="ORF">EPA93_20455</name>
</gene>
<dbReference type="EMBL" id="CP035758">
    <property type="protein sequence ID" value="QBD78242.1"/>
    <property type="molecule type" value="Genomic_DNA"/>
</dbReference>
<keyword evidence="5" id="KW-0342">GTP-binding</keyword>
<dbReference type="Pfam" id="PF01926">
    <property type="entry name" value="MMR_HSR1"/>
    <property type="match status" value="1"/>
</dbReference>
<evidence type="ECO:0000313" key="10">
    <source>
        <dbReference type="Proteomes" id="UP000290365"/>
    </source>
</evidence>
<name>A0A4P6JSN8_KTERU</name>
<dbReference type="InterPro" id="IPR021147">
    <property type="entry name" value="DUF697"/>
</dbReference>
<feature type="region of interest" description="Disordered" evidence="7">
    <location>
        <begin position="1"/>
        <end position="33"/>
    </location>
</feature>
<dbReference type="PANTHER" id="PTHR43834">
    <property type="entry name" value="GTPASE DER"/>
    <property type="match status" value="1"/>
</dbReference>
<keyword evidence="3" id="KW-0547">Nucleotide-binding</keyword>
<accession>A0A4P6JSN8</accession>
<dbReference type="Gene3D" id="3.40.50.300">
    <property type="entry name" value="P-loop containing nucleotide triphosphate hydrolases"/>
    <property type="match status" value="1"/>
</dbReference>
<dbReference type="AlphaFoldDB" id="A0A4P6JSN8"/>
<sequence length="411" mass="44572">MASKKRDYTNTSNDEQQQKVQKDLIASAVRRSNRPRTMRELGISALKNLPANISMVQDFMKAVNWKQAQQDVLQGLNNTVVLVGQPNSGKSTLFNKLKGQMLSPTSPEAGTTRTLVRTDFGPFTLVDTPGHLPNVMESGMDQASVIVFLIDATKGLQPDDRELYGIIKMLKKPTIVAVNKVDALKEKGAGDRLATQIAVQFGLAGVMPISGKTGENITEELIPAIIDASPEAALAIGRELPDYRRMAAQRIIRNATLVSLAAGIEPIPLIDIPVLLGTQVRLVLRLAALYGEALDSADAMKHARELIVTLLGGLGMRYLAQQAAKAVPFGGDFIAGAIAGAATWSIGEVALEYYEGGKRINPRRLRSLYGSFYRFLRRGGKVEEINNQLKEGKAEALLEEPGEQILEEGTA</sequence>
<evidence type="ECO:0000313" key="9">
    <source>
        <dbReference type="EMBL" id="QBD78242.1"/>
    </source>
</evidence>
<comment type="subcellular location">
    <subcellularLocation>
        <location evidence="1">Membrane</location>
        <topology evidence="1">Multi-pass membrane protein</topology>
    </subcellularLocation>
</comment>